<evidence type="ECO:0000256" key="1">
    <source>
        <dbReference type="SAM" id="MobiDB-lite"/>
    </source>
</evidence>
<feature type="compositionally biased region" description="Polar residues" evidence="1">
    <location>
        <begin position="521"/>
        <end position="530"/>
    </location>
</feature>
<evidence type="ECO:0000313" key="4">
    <source>
        <dbReference type="Proteomes" id="UP000663760"/>
    </source>
</evidence>
<gene>
    <name evidence="3" type="ORF">SI8410_09012339</name>
</gene>
<dbReference type="InterPro" id="IPR048972">
    <property type="entry name" value="PMI1_PMIR1-2_C"/>
</dbReference>
<evidence type="ECO:0000259" key="2">
    <source>
        <dbReference type="PROSITE" id="PS51840"/>
    </source>
</evidence>
<feature type="region of interest" description="Disordered" evidence="1">
    <location>
        <begin position="307"/>
        <end position="390"/>
    </location>
</feature>
<feature type="compositionally biased region" description="Acidic residues" evidence="1">
    <location>
        <begin position="414"/>
        <end position="432"/>
    </location>
</feature>
<dbReference type="Pfam" id="PF21745">
    <property type="entry name" value="PMI1_PMIR1-2_C"/>
    <property type="match status" value="1"/>
</dbReference>
<evidence type="ECO:0000313" key="3">
    <source>
        <dbReference type="EMBL" id="CAA7401661.1"/>
    </source>
</evidence>
<dbReference type="PANTHER" id="PTHR33414">
    <property type="entry name" value="PROTEIN PLASTID MOVEMENT IMPAIRED 1-RELATED 1"/>
    <property type="match status" value="1"/>
</dbReference>
<dbReference type="EMBL" id="LR746272">
    <property type="protein sequence ID" value="CAA7401661.1"/>
    <property type="molecule type" value="Genomic_DNA"/>
</dbReference>
<feature type="compositionally biased region" description="Basic and acidic residues" evidence="1">
    <location>
        <begin position="50"/>
        <end position="70"/>
    </location>
</feature>
<dbReference type="PANTHER" id="PTHR33414:SF2">
    <property type="entry name" value="PROTEIN PLASTID MOVEMENT IMPAIRED 1"/>
    <property type="match status" value="1"/>
</dbReference>
<proteinExistence type="predicted"/>
<feature type="domain" description="C2 NT-type" evidence="2">
    <location>
        <begin position="141"/>
        <end position="295"/>
    </location>
</feature>
<feature type="region of interest" description="Disordered" evidence="1">
    <location>
        <begin position="23"/>
        <end position="125"/>
    </location>
</feature>
<dbReference type="InterPro" id="IPR019448">
    <property type="entry name" value="NT-C2"/>
</dbReference>
<organism evidence="3 4">
    <name type="scientific">Spirodela intermedia</name>
    <name type="common">Intermediate duckweed</name>
    <dbReference type="NCBI Taxonomy" id="51605"/>
    <lineage>
        <taxon>Eukaryota</taxon>
        <taxon>Viridiplantae</taxon>
        <taxon>Streptophyta</taxon>
        <taxon>Embryophyta</taxon>
        <taxon>Tracheophyta</taxon>
        <taxon>Spermatophyta</taxon>
        <taxon>Magnoliopsida</taxon>
        <taxon>Liliopsida</taxon>
        <taxon>Araceae</taxon>
        <taxon>Lemnoideae</taxon>
        <taxon>Spirodela</taxon>
    </lineage>
</organism>
<name>A0A7I8KVL7_SPIIN</name>
<dbReference type="OrthoDB" id="656546at2759"/>
<keyword evidence="4" id="KW-1185">Reference proteome</keyword>
<feature type="region of interest" description="Disordered" evidence="1">
    <location>
        <begin position="512"/>
        <end position="535"/>
    </location>
</feature>
<dbReference type="Proteomes" id="UP000663760">
    <property type="component" value="Chromosome 9"/>
</dbReference>
<accession>A0A7I8KVL7</accession>
<dbReference type="Pfam" id="PF10358">
    <property type="entry name" value="NT-C2"/>
    <property type="match status" value="1"/>
</dbReference>
<feature type="region of interest" description="Disordered" evidence="1">
    <location>
        <begin position="404"/>
        <end position="436"/>
    </location>
</feature>
<feature type="compositionally biased region" description="Low complexity" evidence="1">
    <location>
        <begin position="318"/>
        <end position="335"/>
    </location>
</feature>
<reference evidence="3" key="1">
    <citation type="submission" date="2020-02" db="EMBL/GenBank/DDBJ databases">
        <authorList>
            <person name="Scholz U."/>
            <person name="Mascher M."/>
            <person name="Fiebig A."/>
        </authorList>
    </citation>
    <scope>NUCLEOTIDE SEQUENCE</scope>
</reference>
<protein>
    <recommendedName>
        <fullName evidence="2">C2 NT-type domain-containing protein</fullName>
    </recommendedName>
</protein>
<sequence length="893" mass="95730">MAERGDPNTHLLQELEALSQTLYQSHTTRRTASLALPRTSAATSAGPEPPPDRHGGEELALRRRAEEPPHKPRGRRMSLSPWRTRPKQQNEEDDDKDDRHRQRHQSSGRTNTQQEPAAEAEAAAVGEKKGGIWKWKPMRALSHIGMQRLGCLFSVEVIAVQGLPASVNGLRLSVAVRKKETKDGAVQTMPSRVLQGCADFEETLFLRCHIYCSGGGSSGKQLKFEPRPFLISTVAVDAPELDFGKGTVDLSLLVKESMEKNLDGVRVRQWDRSFKLSGKAKGGEMILKLGFQIMEDGGVGIYNQADGVRSTSGRARESSSPFSRRMSKSSFSVTSPRVSTRLEPAMPAVADGSSSLDYRGIDDFNLDEPAGAFTSGTPSVQRSEPEDQDLPEFEVVDKGVEEIQGAGGRAQKNEEEEEEAPAGGGEETDDDDKSASSEVIVKEVVVPNQAQQRRLTELDSIAKQIEALESLMTRAGEDEAAGGKTAAELEAHGLDADEETLTREFLHMLDLEDGGKRHDSSVATATSPRGSDNGDAPAVCLVSDLGKGLGPVVQTKEGGYLAAVNAFNTEVSRKETPKLAMQISKPLVLRDQKNSASGFEIFQRMAAMGSEELCSNLLSLASMDDLMGKTAEQIAFEGVASAVISGRNKEGATSSAARSVAAVKNMAASLETGRKERILTGIWNAGEEPVAAEEILAFTLQKIEAMALEALKIQADMAEEEAPFDIFTLAGKDDPNPPLASAIPVDDWAASGIAPPAAAGVTILVIVQLRDPLRRYETVGAPMVALAQAAAAAGGGGQDDEVAATFKVESLHLGGMRARGAGRRGGGGWDGEKQRLTAMQWLVANGMGRPGKKGKAAPVRGGQDLLWSMSSRVMAGMWLKPVRNPDVKFPRQP</sequence>
<dbReference type="AlphaFoldDB" id="A0A7I8KVL7"/>
<dbReference type="InterPro" id="IPR039614">
    <property type="entry name" value="PMI1-like"/>
</dbReference>
<dbReference type="PROSITE" id="PS51840">
    <property type="entry name" value="C2_NT"/>
    <property type="match status" value="1"/>
</dbReference>